<name>A0AAE8MWJ4_9PEZI</name>
<evidence type="ECO:0000313" key="4">
    <source>
        <dbReference type="Proteomes" id="UP001187682"/>
    </source>
</evidence>
<protein>
    <submittedName>
        <fullName evidence="3">Related to endonuclease/exonuclease/phosphatase family protein</fullName>
    </submittedName>
</protein>
<keyword evidence="3" id="KW-0378">Hydrolase</keyword>
<feature type="chain" id="PRO_5042130136" evidence="1">
    <location>
        <begin position="20"/>
        <end position="295"/>
    </location>
</feature>
<evidence type="ECO:0000256" key="1">
    <source>
        <dbReference type="SAM" id="SignalP"/>
    </source>
</evidence>
<gene>
    <name evidence="3" type="ORF">DNG_04525</name>
</gene>
<sequence length="295" mass="32828">MMIKDLLFFFAFLSPKVTAVRELPVRLVTFNIRGGGPNPDPGEEVWEVRRPLVADTLTTAAAGVDGPTFIGLQEVHPGQLVDLKETLGNGWAHVGVGRDDGDNGGDYSPILYQSNDVDLIWNETKWLSETPDVPSFGWGATNRRTVSIGVFEHKATRQRFIAANTHLDHAVPEARVKGLRIIIDRLRAAREEYGPLTVSLTGDFNSEPGEDAHSEMEKIGYLEDLYEISNDRRGPYATFTGFSKDVREKKIDYMYIGPAGDARWRVGTYEVVENLVNGVYSSDHRAVVGDLTLQY</sequence>
<dbReference type="Pfam" id="PF03372">
    <property type="entry name" value="Exo_endo_phos"/>
    <property type="match status" value="1"/>
</dbReference>
<keyword evidence="4" id="KW-1185">Reference proteome</keyword>
<dbReference type="PANTHER" id="PTHR12121">
    <property type="entry name" value="CARBON CATABOLITE REPRESSOR PROTEIN 4"/>
    <property type="match status" value="1"/>
</dbReference>
<keyword evidence="3" id="KW-0540">Nuclease</keyword>
<accession>A0AAE8MWJ4</accession>
<keyword evidence="3" id="KW-0255">Endonuclease</keyword>
<dbReference type="InterPro" id="IPR005135">
    <property type="entry name" value="Endo/exonuclease/phosphatase"/>
</dbReference>
<dbReference type="AlphaFoldDB" id="A0AAE8MWJ4"/>
<reference evidence="3" key="1">
    <citation type="submission" date="2018-03" db="EMBL/GenBank/DDBJ databases">
        <authorList>
            <person name="Guldener U."/>
        </authorList>
    </citation>
    <scope>NUCLEOTIDE SEQUENCE</scope>
</reference>
<dbReference type="Proteomes" id="UP001187682">
    <property type="component" value="Unassembled WGS sequence"/>
</dbReference>
<evidence type="ECO:0000313" key="3">
    <source>
        <dbReference type="EMBL" id="SPO01852.1"/>
    </source>
</evidence>
<dbReference type="PANTHER" id="PTHR12121:SF36">
    <property type="entry name" value="ENDONUCLEASE_EXONUCLEASE_PHOSPHATASE DOMAIN-CONTAINING PROTEIN"/>
    <property type="match status" value="1"/>
</dbReference>
<keyword evidence="1" id="KW-0732">Signal</keyword>
<proteinExistence type="predicted"/>
<dbReference type="SUPFAM" id="SSF56219">
    <property type="entry name" value="DNase I-like"/>
    <property type="match status" value="1"/>
</dbReference>
<feature type="signal peptide" evidence="1">
    <location>
        <begin position="1"/>
        <end position="19"/>
    </location>
</feature>
<dbReference type="CDD" id="cd09083">
    <property type="entry name" value="EEP-1"/>
    <property type="match status" value="1"/>
</dbReference>
<organism evidence="3 4">
    <name type="scientific">Cephalotrichum gorgonifer</name>
    <dbReference type="NCBI Taxonomy" id="2041049"/>
    <lineage>
        <taxon>Eukaryota</taxon>
        <taxon>Fungi</taxon>
        <taxon>Dikarya</taxon>
        <taxon>Ascomycota</taxon>
        <taxon>Pezizomycotina</taxon>
        <taxon>Sordariomycetes</taxon>
        <taxon>Hypocreomycetidae</taxon>
        <taxon>Microascales</taxon>
        <taxon>Microascaceae</taxon>
        <taxon>Cephalotrichum</taxon>
    </lineage>
</organism>
<dbReference type="InterPro" id="IPR036691">
    <property type="entry name" value="Endo/exonu/phosph_ase_sf"/>
</dbReference>
<comment type="caution">
    <text evidence="3">The sequence shown here is derived from an EMBL/GenBank/DDBJ whole genome shotgun (WGS) entry which is preliminary data.</text>
</comment>
<dbReference type="GO" id="GO:0000175">
    <property type="term" value="F:3'-5'-RNA exonuclease activity"/>
    <property type="evidence" value="ECO:0007669"/>
    <property type="project" value="TreeGrafter"/>
</dbReference>
<evidence type="ECO:0000259" key="2">
    <source>
        <dbReference type="Pfam" id="PF03372"/>
    </source>
</evidence>
<dbReference type="GO" id="GO:0004519">
    <property type="term" value="F:endonuclease activity"/>
    <property type="evidence" value="ECO:0007669"/>
    <property type="project" value="UniProtKB-KW"/>
</dbReference>
<dbReference type="Gene3D" id="3.60.10.10">
    <property type="entry name" value="Endonuclease/exonuclease/phosphatase"/>
    <property type="match status" value="1"/>
</dbReference>
<feature type="domain" description="Endonuclease/exonuclease/phosphatase" evidence="2">
    <location>
        <begin position="28"/>
        <end position="284"/>
    </location>
</feature>
<dbReference type="InterPro" id="IPR050410">
    <property type="entry name" value="CCR4/nocturin_mRNA_transcr"/>
</dbReference>
<dbReference type="EMBL" id="ONZQ02000005">
    <property type="protein sequence ID" value="SPO01852.1"/>
    <property type="molecule type" value="Genomic_DNA"/>
</dbReference>